<accession>A0A0A9B8H7</accession>
<protein>
    <submittedName>
        <fullName evidence="1">Uncharacterized protein</fullName>
    </submittedName>
</protein>
<reference evidence="1" key="1">
    <citation type="submission" date="2014-09" db="EMBL/GenBank/DDBJ databases">
        <authorList>
            <person name="Magalhaes I.L.F."/>
            <person name="Oliveira U."/>
            <person name="Santos F.R."/>
            <person name="Vidigal T.H.D.A."/>
            <person name="Brescovit A.D."/>
            <person name="Santos A.J."/>
        </authorList>
    </citation>
    <scope>NUCLEOTIDE SEQUENCE</scope>
    <source>
        <tissue evidence="1">Shoot tissue taken approximately 20 cm above the soil surface</tissue>
    </source>
</reference>
<reference evidence="1" key="2">
    <citation type="journal article" date="2015" name="Data Brief">
        <title>Shoot transcriptome of the giant reed, Arundo donax.</title>
        <authorList>
            <person name="Barrero R.A."/>
            <person name="Guerrero F.D."/>
            <person name="Moolhuijzen P."/>
            <person name="Goolsby J.A."/>
            <person name="Tidwell J."/>
            <person name="Bellgard S.E."/>
            <person name="Bellgard M.I."/>
        </authorList>
    </citation>
    <scope>NUCLEOTIDE SEQUENCE</scope>
    <source>
        <tissue evidence="1">Shoot tissue taken approximately 20 cm above the soil surface</tissue>
    </source>
</reference>
<sequence>MQSDSSMGWHQCSQSSTQVINYDGNHYTTKTSTTTKSIQHLFLVAMQPMMSEKTISANSSKLQQQIG</sequence>
<evidence type="ECO:0000313" key="1">
    <source>
        <dbReference type="EMBL" id="JAD60289.1"/>
    </source>
</evidence>
<dbReference type="EMBL" id="GBRH01237606">
    <property type="protein sequence ID" value="JAD60289.1"/>
    <property type="molecule type" value="Transcribed_RNA"/>
</dbReference>
<name>A0A0A9B8H7_ARUDO</name>
<proteinExistence type="predicted"/>
<dbReference type="AlphaFoldDB" id="A0A0A9B8H7"/>
<organism evidence="1">
    <name type="scientific">Arundo donax</name>
    <name type="common">Giant reed</name>
    <name type="synonym">Donax arundinaceus</name>
    <dbReference type="NCBI Taxonomy" id="35708"/>
    <lineage>
        <taxon>Eukaryota</taxon>
        <taxon>Viridiplantae</taxon>
        <taxon>Streptophyta</taxon>
        <taxon>Embryophyta</taxon>
        <taxon>Tracheophyta</taxon>
        <taxon>Spermatophyta</taxon>
        <taxon>Magnoliopsida</taxon>
        <taxon>Liliopsida</taxon>
        <taxon>Poales</taxon>
        <taxon>Poaceae</taxon>
        <taxon>PACMAD clade</taxon>
        <taxon>Arundinoideae</taxon>
        <taxon>Arundineae</taxon>
        <taxon>Arundo</taxon>
    </lineage>
</organism>